<feature type="region of interest" description="Disordered" evidence="1">
    <location>
        <begin position="1"/>
        <end position="47"/>
    </location>
</feature>
<evidence type="ECO:0000313" key="2">
    <source>
        <dbReference type="EMBL" id="TYP69971.1"/>
    </source>
</evidence>
<proteinExistence type="predicted"/>
<keyword evidence="3" id="KW-1185">Reference proteome</keyword>
<evidence type="ECO:0000256" key="1">
    <source>
        <dbReference type="SAM" id="MobiDB-lite"/>
    </source>
</evidence>
<gene>
    <name evidence="2" type="ORF">BD809_11536</name>
</gene>
<name>A0A5S5BS10_9FLAO</name>
<dbReference type="RefSeq" id="WP_170251911.1">
    <property type="nucleotide sequence ID" value="NZ_VNHU01000015.1"/>
</dbReference>
<comment type="caution">
    <text evidence="2">The sequence shown here is derived from an EMBL/GenBank/DDBJ whole genome shotgun (WGS) entry which is preliminary data.</text>
</comment>
<feature type="compositionally biased region" description="Basic and acidic residues" evidence="1">
    <location>
        <begin position="37"/>
        <end position="47"/>
    </location>
</feature>
<reference evidence="2 3" key="1">
    <citation type="submission" date="2019-07" db="EMBL/GenBank/DDBJ databases">
        <title>Genomic Encyclopedia of Archaeal and Bacterial Type Strains, Phase II (KMG-II): from individual species to whole genera.</title>
        <authorList>
            <person name="Goeker M."/>
        </authorList>
    </citation>
    <scope>NUCLEOTIDE SEQUENCE [LARGE SCALE GENOMIC DNA]</scope>
    <source>
        <strain evidence="2 3">DSM 17527</strain>
    </source>
</reference>
<organism evidence="2 3">
    <name type="scientific">Aquimarina intermedia</name>
    <dbReference type="NCBI Taxonomy" id="350814"/>
    <lineage>
        <taxon>Bacteria</taxon>
        <taxon>Pseudomonadati</taxon>
        <taxon>Bacteroidota</taxon>
        <taxon>Flavobacteriia</taxon>
        <taxon>Flavobacteriales</taxon>
        <taxon>Flavobacteriaceae</taxon>
        <taxon>Aquimarina</taxon>
    </lineage>
</organism>
<feature type="compositionally biased region" description="Basic and acidic residues" evidence="1">
    <location>
        <begin position="1"/>
        <end position="29"/>
    </location>
</feature>
<protein>
    <submittedName>
        <fullName evidence="2">Uncharacterized protein</fullName>
    </submittedName>
</protein>
<sequence>MEKDKQNEDSGKLKSRNPKKEKGPQKDNHTNQYGEQRGNDRRRVDED</sequence>
<evidence type="ECO:0000313" key="3">
    <source>
        <dbReference type="Proteomes" id="UP000324376"/>
    </source>
</evidence>
<dbReference type="AlphaFoldDB" id="A0A5S5BS10"/>
<accession>A0A5S5BS10</accession>
<dbReference type="EMBL" id="VNHU01000015">
    <property type="protein sequence ID" value="TYP69971.1"/>
    <property type="molecule type" value="Genomic_DNA"/>
</dbReference>
<dbReference type="Proteomes" id="UP000324376">
    <property type="component" value="Unassembled WGS sequence"/>
</dbReference>